<dbReference type="InterPro" id="IPR036390">
    <property type="entry name" value="WH_DNA-bd_sf"/>
</dbReference>
<dbReference type="EMBL" id="JAUSWG010000016">
    <property type="protein sequence ID" value="MDQ0557921.1"/>
    <property type="molecule type" value="Genomic_DNA"/>
</dbReference>
<evidence type="ECO:0000259" key="2">
    <source>
        <dbReference type="Pfam" id="PF01051"/>
    </source>
</evidence>
<feature type="domain" description="Initiator Rep protein WH1" evidence="2">
    <location>
        <begin position="8"/>
        <end position="150"/>
    </location>
</feature>
<comment type="similarity">
    <text evidence="1">Belongs to the initiator RepB protein family.</text>
</comment>
<comment type="caution">
    <text evidence="3">The sequence shown here is derived from an EMBL/GenBank/DDBJ whole genome shotgun (WGS) entry which is preliminary data.</text>
</comment>
<sequence length="367" mass="43354">MDINEKNIVMKNNIIIKAKYNISTLENRIFLMLLYKLQKNNDDIIKCEISHEEFKTIIKKKQTSSVDSISNLLVNLRKQSIYFKDEEGWGEYGFINGFKYIKSRKTFKIEASKEIHNYIRNYLDTGYTPINLAIFFGLINPNAQRFYDLLRLWSGTKSIINYKVDELKELLMIEGKYDRYNDFKRRIIVPAIKELNNTGCFKIDFNENKIGRRVDSIDFIVKDLDKRKYFAKDIIVNSEEQEQILLDECAVDVEVLYSEDLKHISKNANVDDSKAAANNVYIPDESLFTKGTLRRIKMDFKDINFKNNYMERAFEDAVMITLDKDDVEKIKASSYKFFKGTLENKITEYKLEEEGDILHQQEMDLFW</sequence>
<name>A0ABU0N469_9FIRM</name>
<evidence type="ECO:0000313" key="4">
    <source>
        <dbReference type="Proteomes" id="UP001232584"/>
    </source>
</evidence>
<dbReference type="Gene3D" id="1.10.10.10">
    <property type="entry name" value="Winged helix-like DNA-binding domain superfamily/Winged helix DNA-binding domain"/>
    <property type="match status" value="2"/>
</dbReference>
<dbReference type="RefSeq" id="WP_307509672.1">
    <property type="nucleotide sequence ID" value="NZ_BAAACE010000001.1"/>
</dbReference>
<accession>A0ABU0N469</accession>
<dbReference type="Pfam" id="PF01051">
    <property type="entry name" value="Rep3_N"/>
    <property type="match status" value="1"/>
</dbReference>
<organism evidence="3 4">
    <name type="scientific">Paraclostridium ghonii</name>
    <dbReference type="NCBI Taxonomy" id="29358"/>
    <lineage>
        <taxon>Bacteria</taxon>
        <taxon>Bacillati</taxon>
        <taxon>Bacillota</taxon>
        <taxon>Clostridia</taxon>
        <taxon>Peptostreptococcales</taxon>
        <taxon>Peptostreptococcaceae</taxon>
        <taxon>Paraclostridium</taxon>
    </lineage>
</organism>
<proteinExistence type="inferred from homology"/>
<gene>
    <name evidence="3" type="ORF">QOZ92_003056</name>
</gene>
<dbReference type="InterPro" id="IPR036388">
    <property type="entry name" value="WH-like_DNA-bd_sf"/>
</dbReference>
<dbReference type="Proteomes" id="UP001232584">
    <property type="component" value="Unassembled WGS sequence"/>
</dbReference>
<protein>
    <submittedName>
        <fullName evidence="3">Plasmid replication initiation protein</fullName>
    </submittedName>
</protein>
<keyword evidence="4" id="KW-1185">Reference proteome</keyword>
<evidence type="ECO:0000256" key="1">
    <source>
        <dbReference type="ARBA" id="ARBA00038283"/>
    </source>
</evidence>
<dbReference type="InterPro" id="IPR000525">
    <property type="entry name" value="Initiator_Rep_WH1"/>
</dbReference>
<evidence type="ECO:0000313" key="3">
    <source>
        <dbReference type="EMBL" id="MDQ0557921.1"/>
    </source>
</evidence>
<dbReference type="SUPFAM" id="SSF46785">
    <property type="entry name" value="Winged helix' DNA-binding domain"/>
    <property type="match status" value="2"/>
</dbReference>
<reference evidence="3 4" key="1">
    <citation type="submission" date="2023-07" db="EMBL/GenBank/DDBJ databases">
        <title>Genomic Encyclopedia of Type Strains, Phase IV (KMG-IV): sequencing the most valuable type-strain genomes for metagenomic binning, comparative biology and taxonomic classification.</title>
        <authorList>
            <person name="Goeker M."/>
        </authorList>
    </citation>
    <scope>NUCLEOTIDE SEQUENCE [LARGE SCALE GENOMIC DNA]</scope>
    <source>
        <strain evidence="3 4">DSM 15049</strain>
    </source>
</reference>
<dbReference type="Pfam" id="PF21205">
    <property type="entry name" value="Rep3_C"/>
    <property type="match status" value="1"/>
</dbReference>